<proteinExistence type="inferred from homology"/>
<keyword evidence="14 20" id="KW-0472">Membrane</keyword>
<dbReference type="AlphaFoldDB" id="A0A8J5ZU76"/>
<evidence type="ECO:0000256" key="14">
    <source>
        <dbReference type="ARBA" id="ARBA00023136"/>
    </source>
</evidence>
<keyword evidence="9 20" id="KW-0812">Transmembrane</keyword>
<evidence type="ECO:0000256" key="16">
    <source>
        <dbReference type="ARBA" id="ARBA00023180"/>
    </source>
</evidence>
<keyword evidence="15" id="KW-1015">Disulfide bond</keyword>
<evidence type="ECO:0000256" key="18">
    <source>
        <dbReference type="ARBA" id="ARBA00029680"/>
    </source>
</evidence>
<evidence type="ECO:0000256" key="15">
    <source>
        <dbReference type="ARBA" id="ARBA00023157"/>
    </source>
</evidence>
<organism evidence="21 22">
    <name type="scientific">Galemys pyrenaicus</name>
    <name type="common">Iberian desman</name>
    <name type="synonym">Pyrenean desman</name>
    <dbReference type="NCBI Taxonomy" id="202257"/>
    <lineage>
        <taxon>Eukaryota</taxon>
        <taxon>Metazoa</taxon>
        <taxon>Chordata</taxon>
        <taxon>Craniata</taxon>
        <taxon>Vertebrata</taxon>
        <taxon>Euteleostomi</taxon>
        <taxon>Mammalia</taxon>
        <taxon>Eutheria</taxon>
        <taxon>Laurasiatheria</taxon>
        <taxon>Eulipotyphla</taxon>
        <taxon>Talpidae</taxon>
        <taxon>Galemys</taxon>
    </lineage>
</organism>
<keyword evidence="13 20" id="KW-0406">Ion transport</keyword>
<evidence type="ECO:0000256" key="19">
    <source>
        <dbReference type="ARBA" id="ARBA00046683"/>
    </source>
</evidence>
<dbReference type="EMBL" id="JAGFMF010012271">
    <property type="protein sequence ID" value="KAG8505150.1"/>
    <property type="molecule type" value="Genomic_DNA"/>
</dbReference>
<evidence type="ECO:0000313" key="22">
    <source>
        <dbReference type="Proteomes" id="UP000700334"/>
    </source>
</evidence>
<keyword evidence="12 20" id="KW-1133">Transmembrane helix</keyword>
<keyword evidence="7 20" id="KW-0109">Calcium transport</keyword>
<feature type="transmembrane region" description="Helical" evidence="20">
    <location>
        <begin position="261"/>
        <end position="285"/>
    </location>
</feature>
<reference evidence="21" key="1">
    <citation type="journal article" date="2021" name="Evol. Appl.">
        <title>The genome of the Pyrenean desman and the effects of bottlenecks and inbreeding on the genomic landscape of an endangered species.</title>
        <authorList>
            <person name="Escoda L."/>
            <person name="Castresana J."/>
        </authorList>
    </citation>
    <scope>NUCLEOTIDE SEQUENCE</scope>
    <source>
        <strain evidence="21">IBE-C5619</strain>
    </source>
</reference>
<dbReference type="GO" id="GO:0005245">
    <property type="term" value="F:voltage-gated calcium channel activity"/>
    <property type="evidence" value="ECO:0007669"/>
    <property type="project" value="InterPro"/>
</dbReference>
<feature type="transmembrane region" description="Helical" evidence="20">
    <location>
        <begin position="224"/>
        <end position="241"/>
    </location>
</feature>
<dbReference type="PANTHER" id="PTHR15025:SF1">
    <property type="entry name" value="VOLTAGE-DEPENDENT CALCIUM CHANNEL GAMMA-1 SUBUNIT"/>
    <property type="match status" value="1"/>
</dbReference>
<comment type="similarity">
    <text evidence="3 20">Belongs to the PMP-22/EMP/MP20 family. CACNG subfamily.</text>
</comment>
<keyword evidence="11 20" id="KW-0851">Voltage-gated channel</keyword>
<evidence type="ECO:0000313" key="21">
    <source>
        <dbReference type="EMBL" id="KAG8505150.1"/>
    </source>
</evidence>
<evidence type="ECO:0000256" key="4">
    <source>
        <dbReference type="ARBA" id="ARBA00019950"/>
    </source>
</evidence>
<evidence type="ECO:0000256" key="13">
    <source>
        <dbReference type="ARBA" id="ARBA00023065"/>
    </source>
</evidence>
<evidence type="ECO:0000256" key="7">
    <source>
        <dbReference type="ARBA" id="ARBA00022568"/>
    </source>
</evidence>
<feature type="transmembrane region" description="Helical" evidence="20">
    <location>
        <begin position="92"/>
        <end position="110"/>
    </location>
</feature>
<evidence type="ECO:0000256" key="3">
    <source>
        <dbReference type="ARBA" id="ARBA00007111"/>
    </source>
</evidence>
<dbReference type="GO" id="GO:0005246">
    <property type="term" value="F:calcium channel regulator activity"/>
    <property type="evidence" value="ECO:0007669"/>
    <property type="project" value="TreeGrafter"/>
</dbReference>
<comment type="caution">
    <text evidence="21">The sequence shown here is derived from an EMBL/GenBank/DDBJ whole genome shotgun (WGS) entry which is preliminary data.</text>
</comment>
<keyword evidence="17 20" id="KW-0407">Ion channel</keyword>
<keyword evidence="8 20" id="KW-0107">Calcium channel</keyword>
<evidence type="ECO:0000256" key="6">
    <source>
        <dbReference type="ARBA" id="ARBA00022475"/>
    </source>
</evidence>
<keyword evidence="5 20" id="KW-0813">Transport</keyword>
<evidence type="ECO:0000256" key="10">
    <source>
        <dbReference type="ARBA" id="ARBA00022837"/>
    </source>
</evidence>
<protein>
    <recommendedName>
        <fullName evidence="4 20">Voltage-dependent calcium channel gamma-1 subunit</fullName>
    </recommendedName>
    <alternativeName>
        <fullName evidence="18 20">Dihydropyridine-sensitive L-type, skeletal muscle calcium channel subunit gamma</fullName>
    </alternativeName>
</protein>
<evidence type="ECO:0000256" key="20">
    <source>
        <dbReference type="RuleBase" id="RU363085"/>
    </source>
</evidence>
<dbReference type="GO" id="GO:1990454">
    <property type="term" value="C:L-type voltage-gated calcium channel complex"/>
    <property type="evidence" value="ECO:0007669"/>
    <property type="project" value="TreeGrafter"/>
</dbReference>
<keyword evidence="22" id="KW-1185">Reference proteome</keyword>
<evidence type="ECO:0000256" key="8">
    <source>
        <dbReference type="ARBA" id="ARBA00022673"/>
    </source>
</evidence>
<keyword evidence="16" id="KW-0325">Glycoprotein</keyword>
<dbReference type="InterPro" id="IPR005421">
    <property type="entry name" value="VDCC_g1su"/>
</dbReference>
<evidence type="ECO:0000256" key="5">
    <source>
        <dbReference type="ARBA" id="ARBA00022448"/>
    </source>
</evidence>
<accession>A0A8J5ZU76</accession>
<dbReference type="InterPro" id="IPR008368">
    <property type="entry name" value="VDCC_gsu"/>
</dbReference>
<comment type="subcellular location">
    <subcellularLocation>
        <location evidence="2">Cell membrane</location>
        <location evidence="2">Sarcolemma</location>
        <topology evidence="2">Multi-pass membrane protein</topology>
    </subcellularLocation>
    <subcellularLocation>
        <location evidence="20">Membrane</location>
        <topology evidence="20">Multi-pass membrane protein</topology>
    </subcellularLocation>
</comment>
<evidence type="ECO:0000256" key="2">
    <source>
        <dbReference type="ARBA" id="ARBA00004415"/>
    </source>
</evidence>
<comment type="function">
    <text evidence="1 20">Regulatory subunit of the voltage-gated calcium channel that gives rise to L-type calcium currents in skeletal muscle. Regulates channel inactivation kinetics.</text>
</comment>
<dbReference type="PANTHER" id="PTHR15025">
    <property type="entry name" value="VOLTAGE-DEPENDENT CALCIUM CHANNEL GAMMA-1 SUBUNIT-RELATED"/>
    <property type="match status" value="1"/>
</dbReference>
<evidence type="ECO:0000256" key="1">
    <source>
        <dbReference type="ARBA" id="ARBA00003367"/>
    </source>
</evidence>
<name>A0A8J5ZU76_GALPY</name>
<dbReference type="GO" id="GO:1902514">
    <property type="term" value="P:regulation of calcium ion transmembrane transport via high voltage-gated calcium channel"/>
    <property type="evidence" value="ECO:0007669"/>
    <property type="project" value="TreeGrafter"/>
</dbReference>
<dbReference type="PRINTS" id="PR01792">
    <property type="entry name" value="VDCCGAMMA"/>
</dbReference>
<comment type="subunit">
    <text evidence="19 20">Component of a calcium channel complex consisting of a pore-forming alpha subunit (CACNA1S) and the ancillary subunits CACNB1 or CACNB2, CACNG1 and CACNA2D1. The channel complex contains alpha, beta, gamma and delta subunits in a 1:1:1:1 ratio, i.e. it contains either CACNB1 or CACNB2.</text>
</comment>
<dbReference type="Gene3D" id="1.20.140.150">
    <property type="match status" value="1"/>
</dbReference>
<evidence type="ECO:0000256" key="9">
    <source>
        <dbReference type="ARBA" id="ARBA00022692"/>
    </source>
</evidence>
<evidence type="ECO:0000256" key="11">
    <source>
        <dbReference type="ARBA" id="ARBA00022882"/>
    </source>
</evidence>
<gene>
    <name evidence="21" type="ORF">J0S82_005595</name>
</gene>
<evidence type="ECO:0000256" key="12">
    <source>
        <dbReference type="ARBA" id="ARBA00022989"/>
    </source>
</evidence>
<feature type="transmembrane region" description="Helical" evidence="20">
    <location>
        <begin position="188"/>
        <end position="212"/>
    </location>
</feature>
<dbReference type="Proteomes" id="UP000700334">
    <property type="component" value="Unassembled WGS sequence"/>
</dbReference>
<keyword evidence="10 20" id="KW-0106">Calcium</keyword>
<dbReference type="InterPro" id="IPR004031">
    <property type="entry name" value="PMP22/EMP/MP20/Claudin"/>
</dbReference>
<evidence type="ECO:0000256" key="17">
    <source>
        <dbReference type="ARBA" id="ARBA00023303"/>
    </source>
</evidence>
<dbReference type="FunFam" id="1.20.140.150:FF:000031">
    <property type="entry name" value="Voltage-dependent calcium channel gamma-1 subunit"/>
    <property type="match status" value="1"/>
</dbReference>
<dbReference type="OrthoDB" id="9937541at2759"/>
<dbReference type="PRINTS" id="PR01601">
    <property type="entry name" value="VDCCGAMMA1"/>
</dbReference>
<sequence length="305" mass="33867">MLVSTQPPSWPSKTRAEDVMGLGAGALAWLLSNSSPGQIPKKPLGRILGVPGREDKGPITPLCQASRHCYRPPSALTPAATMSQTKALKVRVTLVCVLVGIVLAMVAVVTDHWAVLSPRVEHQNATCQVAHFGLWRLCIKRIAMTDSRDKNCGPITLPGEKNCSYFRHFNPGESSEIFEVTTQKDYSISAAAITIFSLVFIILGTICVFLSFRKRRDYLLRPAAMFYVFAGLCIFVSVEVMRQSVKRMIDSEDTVWIEYYYSWSFACACAAFILLFLGGLALLLCSLPRMPQNPWESCMDAEHEH</sequence>
<dbReference type="Pfam" id="PF13903">
    <property type="entry name" value="Claudin_2"/>
    <property type="match status" value="1"/>
</dbReference>
<keyword evidence="6" id="KW-1003">Cell membrane</keyword>